<accession>A0ABT3QFU0</accession>
<dbReference type="CDD" id="cd16279">
    <property type="entry name" value="metallo-hydrolase-like_MBL-fold"/>
    <property type="match status" value="1"/>
</dbReference>
<organism evidence="2 3">
    <name type="scientific">Acetobacter thailandicus</name>
    <dbReference type="NCBI Taxonomy" id="1502842"/>
    <lineage>
        <taxon>Bacteria</taxon>
        <taxon>Pseudomonadati</taxon>
        <taxon>Pseudomonadota</taxon>
        <taxon>Alphaproteobacteria</taxon>
        <taxon>Acetobacterales</taxon>
        <taxon>Acetobacteraceae</taxon>
        <taxon>Acetobacter</taxon>
    </lineage>
</organism>
<dbReference type="InterPro" id="IPR036866">
    <property type="entry name" value="RibonucZ/Hydroxyglut_hydro"/>
</dbReference>
<keyword evidence="3" id="KW-1185">Reference proteome</keyword>
<sequence>MKVTILGCGGSAGVPMIGGDDGSGIWGCCDPSEPRNRRTRASIFLEMDNGENILIDTGPDLRHQLLSNGISAFRWLFFTHAHADHVAGLDDVRGINRVIKEPIKAFARRETLDDIRNKFGYVFQPWTPPSFFRAVVEANCLPDYGHFNMAGYRFTIFGQIHGKVSSAGLRCGRFAYSTDVVELSDQALEALAGVETWVVGCFQREPHVAHAWLERIVEWQAIIKPQRIILTHMGPDMDWQWMEKNLPSGIEAAWDGMKLSLPQAERDMEEI</sequence>
<dbReference type="Pfam" id="PF12706">
    <property type="entry name" value="Lactamase_B_2"/>
    <property type="match status" value="1"/>
</dbReference>
<evidence type="ECO:0000313" key="3">
    <source>
        <dbReference type="Proteomes" id="UP001301152"/>
    </source>
</evidence>
<dbReference type="SUPFAM" id="SSF56281">
    <property type="entry name" value="Metallo-hydrolase/oxidoreductase"/>
    <property type="match status" value="1"/>
</dbReference>
<feature type="domain" description="Metallo-beta-lactamase" evidence="1">
    <location>
        <begin position="52"/>
        <end position="233"/>
    </location>
</feature>
<dbReference type="Proteomes" id="UP001301152">
    <property type="component" value="Unassembled WGS sequence"/>
</dbReference>
<protein>
    <submittedName>
        <fullName evidence="2">MBL fold metallo-hydrolase</fullName>
    </submittedName>
</protein>
<gene>
    <name evidence="2" type="ORF">OQ497_09250</name>
</gene>
<evidence type="ECO:0000259" key="1">
    <source>
        <dbReference type="Pfam" id="PF12706"/>
    </source>
</evidence>
<dbReference type="EMBL" id="JAPIUZ010000004">
    <property type="protein sequence ID" value="MCX2564144.1"/>
    <property type="molecule type" value="Genomic_DNA"/>
</dbReference>
<comment type="caution">
    <text evidence="2">The sequence shown here is derived from an EMBL/GenBank/DDBJ whole genome shotgun (WGS) entry which is preliminary data.</text>
</comment>
<reference evidence="2 3" key="1">
    <citation type="submission" date="2022-11" db="EMBL/GenBank/DDBJ databases">
        <title>Genome sequencing of Acetobacter type strain.</title>
        <authorList>
            <person name="Heo J."/>
            <person name="Lee D."/>
            <person name="Han B.-H."/>
            <person name="Hong S.-B."/>
            <person name="Kwon S.-W."/>
        </authorList>
    </citation>
    <scope>NUCLEOTIDE SEQUENCE [LARGE SCALE GENOMIC DNA]</scope>
    <source>
        <strain evidence="2 3">KACC 21253</strain>
    </source>
</reference>
<dbReference type="Gene3D" id="3.60.15.10">
    <property type="entry name" value="Ribonuclease Z/Hydroxyacylglutathione hydrolase-like"/>
    <property type="match status" value="1"/>
</dbReference>
<dbReference type="PANTHER" id="PTHR42663:SF6">
    <property type="entry name" value="HYDROLASE C777.06C-RELATED"/>
    <property type="match status" value="1"/>
</dbReference>
<proteinExistence type="predicted"/>
<dbReference type="PANTHER" id="PTHR42663">
    <property type="entry name" value="HYDROLASE C777.06C-RELATED-RELATED"/>
    <property type="match status" value="1"/>
</dbReference>
<dbReference type="RefSeq" id="WP_086635363.1">
    <property type="nucleotide sequence ID" value="NZ_JAPIUZ010000004.1"/>
</dbReference>
<dbReference type="InterPro" id="IPR001279">
    <property type="entry name" value="Metallo-B-lactamas"/>
</dbReference>
<evidence type="ECO:0000313" key="2">
    <source>
        <dbReference type="EMBL" id="MCX2564144.1"/>
    </source>
</evidence>
<name>A0ABT3QFU0_9PROT</name>